<organism evidence="2 3">
    <name type="scientific">Vigna mungo</name>
    <name type="common">Black gram</name>
    <name type="synonym">Phaseolus mungo</name>
    <dbReference type="NCBI Taxonomy" id="3915"/>
    <lineage>
        <taxon>Eukaryota</taxon>
        <taxon>Viridiplantae</taxon>
        <taxon>Streptophyta</taxon>
        <taxon>Embryophyta</taxon>
        <taxon>Tracheophyta</taxon>
        <taxon>Spermatophyta</taxon>
        <taxon>Magnoliopsida</taxon>
        <taxon>eudicotyledons</taxon>
        <taxon>Gunneridae</taxon>
        <taxon>Pentapetalae</taxon>
        <taxon>rosids</taxon>
        <taxon>fabids</taxon>
        <taxon>Fabales</taxon>
        <taxon>Fabaceae</taxon>
        <taxon>Papilionoideae</taxon>
        <taxon>50 kb inversion clade</taxon>
        <taxon>NPAAA clade</taxon>
        <taxon>indigoferoid/millettioid clade</taxon>
        <taxon>Phaseoleae</taxon>
        <taxon>Vigna</taxon>
    </lineage>
</organism>
<keyword evidence="1" id="KW-0732">Signal</keyword>
<evidence type="ECO:0008006" key="4">
    <source>
        <dbReference type="Google" id="ProtNLM"/>
    </source>
</evidence>
<evidence type="ECO:0000313" key="2">
    <source>
        <dbReference type="EMBL" id="WVZ04163.1"/>
    </source>
</evidence>
<keyword evidence="3" id="KW-1185">Reference proteome</keyword>
<feature type="chain" id="PRO_5042846322" description="Secreted protein" evidence="1">
    <location>
        <begin position="21"/>
        <end position="101"/>
    </location>
</feature>
<evidence type="ECO:0000313" key="3">
    <source>
        <dbReference type="Proteomes" id="UP001374535"/>
    </source>
</evidence>
<dbReference type="EMBL" id="CP144694">
    <property type="protein sequence ID" value="WVZ04163.1"/>
    <property type="molecule type" value="Genomic_DNA"/>
</dbReference>
<dbReference type="AlphaFoldDB" id="A0AAQ3N6J8"/>
<gene>
    <name evidence="2" type="ORF">V8G54_024969</name>
</gene>
<accession>A0AAQ3N6J8</accession>
<proteinExistence type="predicted"/>
<name>A0AAQ3N6J8_VIGMU</name>
<feature type="signal peptide" evidence="1">
    <location>
        <begin position="1"/>
        <end position="20"/>
    </location>
</feature>
<sequence length="101" mass="11453">MFSVECLALLALCLYHQFHIQLPMPYTSIHSVIPGFVICLAHDMGTHSRDCCRIRFPSFSVYKTNFEGVGLAILPSNYPSEKSQMSPGWGKLEPVLCEWIF</sequence>
<evidence type="ECO:0000256" key="1">
    <source>
        <dbReference type="SAM" id="SignalP"/>
    </source>
</evidence>
<reference evidence="2 3" key="1">
    <citation type="journal article" date="2023" name="Life. Sci Alliance">
        <title>Evolutionary insights into 3D genome organization and epigenetic landscape of Vigna mungo.</title>
        <authorList>
            <person name="Junaid A."/>
            <person name="Singh B."/>
            <person name="Bhatia S."/>
        </authorList>
    </citation>
    <scope>NUCLEOTIDE SEQUENCE [LARGE SCALE GENOMIC DNA]</scope>
    <source>
        <strain evidence="2">Urdbean</strain>
    </source>
</reference>
<protein>
    <recommendedName>
        <fullName evidence="4">Secreted protein</fullName>
    </recommendedName>
</protein>
<dbReference type="Proteomes" id="UP001374535">
    <property type="component" value="Chromosome 7"/>
</dbReference>